<evidence type="ECO:0000313" key="2">
    <source>
        <dbReference type="EMBL" id="CAG8737679.1"/>
    </source>
</evidence>
<evidence type="ECO:0000313" key="3">
    <source>
        <dbReference type="Proteomes" id="UP000789759"/>
    </source>
</evidence>
<sequence>MTLPLLLANDMWIGSTPACLQDLSIPEQLFISPEYPCINLIQITKRKHTYYKLREHIMTLPQNPSSLINLKKVLQVQKSKITIALKWLFDHNKLFKSKIKLDKNILNNLPKGEIPKDLTVITIVIDIDSHETEHYTNYTCDQQESNSKSDDDEIEEMSNINKYNLKDFISNNSINSTNELRPSEIINVDDIPIIRKELTLLSFKKLVDNLDYNTYEQLSSNKNMPKLKDKAIQSHILNVPHGNKSLNEYEDLTLFLAGFLVLFPYGVSDDESRLSRVSLKKYTNHLINPAVNELLKNIKSADSTLSLFITINPANLYSSFVMIYARKEIDLQNLFPGNFPKASERAQLIHLNPIAVAKYFHVIIQAIIDTLIGYKRKNNDSCVPGYDAIDELELSDNDDNLAINNAPDNTIL</sequence>
<gene>
    <name evidence="2" type="ORF">CPELLU_LOCUS13902</name>
</gene>
<dbReference type="Pfam" id="PF20209">
    <property type="entry name" value="DUF6570"/>
    <property type="match status" value="1"/>
</dbReference>
<comment type="caution">
    <text evidence="2">The sequence shown here is derived from an EMBL/GenBank/DDBJ whole genome shotgun (WGS) entry which is preliminary data.</text>
</comment>
<evidence type="ECO:0000259" key="1">
    <source>
        <dbReference type="Pfam" id="PF20209"/>
    </source>
</evidence>
<dbReference type="AlphaFoldDB" id="A0A9N9IIH3"/>
<dbReference type="InterPro" id="IPR046700">
    <property type="entry name" value="DUF6570"/>
</dbReference>
<reference evidence="2" key="1">
    <citation type="submission" date="2021-06" db="EMBL/GenBank/DDBJ databases">
        <authorList>
            <person name="Kallberg Y."/>
            <person name="Tangrot J."/>
            <person name="Rosling A."/>
        </authorList>
    </citation>
    <scope>NUCLEOTIDE SEQUENCE</scope>
    <source>
        <strain evidence="2">FL966</strain>
    </source>
</reference>
<protein>
    <submittedName>
        <fullName evidence="2">5047_t:CDS:1</fullName>
    </submittedName>
</protein>
<name>A0A9N9IIH3_9GLOM</name>
<dbReference type="Proteomes" id="UP000789759">
    <property type="component" value="Unassembled WGS sequence"/>
</dbReference>
<keyword evidence="3" id="KW-1185">Reference proteome</keyword>
<proteinExistence type="predicted"/>
<accession>A0A9N9IIH3</accession>
<feature type="domain" description="DUF6570" evidence="1">
    <location>
        <begin position="5"/>
        <end position="67"/>
    </location>
</feature>
<dbReference type="OrthoDB" id="432234at2759"/>
<organism evidence="2 3">
    <name type="scientific">Cetraspora pellucida</name>
    <dbReference type="NCBI Taxonomy" id="1433469"/>
    <lineage>
        <taxon>Eukaryota</taxon>
        <taxon>Fungi</taxon>
        <taxon>Fungi incertae sedis</taxon>
        <taxon>Mucoromycota</taxon>
        <taxon>Glomeromycotina</taxon>
        <taxon>Glomeromycetes</taxon>
        <taxon>Diversisporales</taxon>
        <taxon>Gigasporaceae</taxon>
        <taxon>Cetraspora</taxon>
    </lineage>
</organism>
<dbReference type="EMBL" id="CAJVQA010015519">
    <property type="protein sequence ID" value="CAG8737679.1"/>
    <property type="molecule type" value="Genomic_DNA"/>
</dbReference>